<evidence type="ECO:0000259" key="4">
    <source>
        <dbReference type="PROSITE" id="PS50043"/>
    </source>
</evidence>
<accession>A0A401JGI1</accession>
<evidence type="ECO:0000256" key="2">
    <source>
        <dbReference type="ARBA" id="ARBA00023125"/>
    </source>
</evidence>
<dbReference type="RefSeq" id="WP_124705517.1">
    <property type="nucleotide sequence ID" value="NZ_BGOW01000026.1"/>
</dbReference>
<dbReference type="InterPro" id="IPR000792">
    <property type="entry name" value="Tscrpt_reg_LuxR_C"/>
</dbReference>
<dbReference type="Gene3D" id="1.10.10.10">
    <property type="entry name" value="Winged helix-like DNA-binding domain superfamily/Winged helix DNA-binding domain"/>
    <property type="match status" value="1"/>
</dbReference>
<organism evidence="5 6">
    <name type="scientific">Sulfuriferula multivorans</name>
    <dbReference type="NCBI Taxonomy" id="1559896"/>
    <lineage>
        <taxon>Bacteria</taxon>
        <taxon>Pseudomonadati</taxon>
        <taxon>Pseudomonadota</taxon>
        <taxon>Betaproteobacteria</taxon>
        <taxon>Nitrosomonadales</taxon>
        <taxon>Sulfuricellaceae</taxon>
        <taxon>Sulfuriferula</taxon>
    </lineage>
</organism>
<comment type="caution">
    <text evidence="5">The sequence shown here is derived from an EMBL/GenBank/DDBJ whole genome shotgun (WGS) entry which is preliminary data.</text>
</comment>
<evidence type="ECO:0000256" key="3">
    <source>
        <dbReference type="ARBA" id="ARBA00023163"/>
    </source>
</evidence>
<dbReference type="PANTHER" id="PTHR44688">
    <property type="entry name" value="DNA-BINDING TRANSCRIPTIONAL ACTIVATOR DEVR_DOSR"/>
    <property type="match status" value="1"/>
</dbReference>
<keyword evidence="6" id="KW-1185">Reference proteome</keyword>
<dbReference type="AlphaFoldDB" id="A0A401JGI1"/>
<dbReference type="PANTHER" id="PTHR44688:SF16">
    <property type="entry name" value="DNA-BINDING TRANSCRIPTIONAL ACTIVATOR DEVR_DOSR"/>
    <property type="match status" value="1"/>
</dbReference>
<dbReference type="Proteomes" id="UP000286806">
    <property type="component" value="Unassembled WGS sequence"/>
</dbReference>
<name>A0A401JGI1_9PROT</name>
<dbReference type="SUPFAM" id="SSF46894">
    <property type="entry name" value="C-terminal effector domain of the bipartite response regulators"/>
    <property type="match status" value="1"/>
</dbReference>
<dbReference type="GO" id="GO:0003677">
    <property type="term" value="F:DNA binding"/>
    <property type="evidence" value="ECO:0007669"/>
    <property type="project" value="UniProtKB-KW"/>
</dbReference>
<dbReference type="Pfam" id="PF00196">
    <property type="entry name" value="GerE"/>
    <property type="match status" value="1"/>
</dbReference>
<dbReference type="PROSITE" id="PS50043">
    <property type="entry name" value="HTH_LUXR_2"/>
    <property type="match status" value="1"/>
</dbReference>
<dbReference type="EMBL" id="BGOW01000026">
    <property type="protein sequence ID" value="GBL46737.1"/>
    <property type="molecule type" value="Genomic_DNA"/>
</dbReference>
<keyword evidence="1" id="KW-0805">Transcription regulation</keyword>
<sequence length="357" mass="40223">MKNAAAVSYIRQLCCLGLGGQIIMPELLRALHAFIPSASNMFHWADANYQMSNTYCENSALYSLYPQYLKEFYNSKEVHIYKVGFSEAMRIGHGWGNSERLGPDFLSGELFNELFRPNDIRCGIEATIWENGRGLGSIVLNRGPGEKPFSDVDEMRLRSLIPYIAHGLRGTRDLRGEMAPSGESGTLIVDSQDKIVQFCPEGKRLLLLAMHFGRIARDAPSLDSPALKRLSANLRGILRGRLQPVPMLRQQHALGEFVFRAYPLGSDAQPNGSIAVVIERHEPLPLKLMRNMSTLPLTARQREVCLLLSYGYSHSMIAQRMHISKHTVTDYVRKIYDKLDVNGHEQLMKKLVAITIH</sequence>
<dbReference type="CDD" id="cd06170">
    <property type="entry name" value="LuxR_C_like"/>
    <property type="match status" value="1"/>
</dbReference>
<evidence type="ECO:0000313" key="5">
    <source>
        <dbReference type="EMBL" id="GBL46737.1"/>
    </source>
</evidence>
<gene>
    <name evidence="5" type="ORF">SFMTTN_2562</name>
</gene>
<protein>
    <recommendedName>
        <fullName evidence="4">HTH luxR-type domain-containing protein</fullName>
    </recommendedName>
</protein>
<dbReference type="OrthoDB" id="3623000at2"/>
<evidence type="ECO:0000256" key="1">
    <source>
        <dbReference type="ARBA" id="ARBA00023015"/>
    </source>
</evidence>
<dbReference type="InterPro" id="IPR036388">
    <property type="entry name" value="WH-like_DNA-bd_sf"/>
</dbReference>
<keyword evidence="2" id="KW-0238">DNA-binding</keyword>
<dbReference type="SMART" id="SM00421">
    <property type="entry name" value="HTH_LUXR"/>
    <property type="match status" value="1"/>
</dbReference>
<dbReference type="InterPro" id="IPR016032">
    <property type="entry name" value="Sig_transdc_resp-reg_C-effctor"/>
</dbReference>
<reference evidence="5 6" key="1">
    <citation type="journal article" date="2019" name="Front. Microbiol.">
        <title>Genomes of Neutrophilic Sulfur-Oxidizing Chemolithoautotrophs Representing 9 Proteobacterial Species From 8 Genera.</title>
        <authorList>
            <person name="Watanabe T."/>
            <person name="Kojima H."/>
            <person name="Umezawa K."/>
            <person name="Hori C."/>
            <person name="Takasuka T.E."/>
            <person name="Kato Y."/>
            <person name="Fukui M."/>
        </authorList>
    </citation>
    <scope>NUCLEOTIDE SEQUENCE [LARGE SCALE GENOMIC DNA]</scope>
    <source>
        <strain evidence="5 6">TTN</strain>
    </source>
</reference>
<feature type="domain" description="HTH luxR-type" evidence="4">
    <location>
        <begin position="290"/>
        <end position="355"/>
    </location>
</feature>
<evidence type="ECO:0000313" key="6">
    <source>
        <dbReference type="Proteomes" id="UP000286806"/>
    </source>
</evidence>
<proteinExistence type="predicted"/>
<keyword evidence="3" id="KW-0804">Transcription</keyword>
<dbReference type="GO" id="GO:0006355">
    <property type="term" value="P:regulation of DNA-templated transcription"/>
    <property type="evidence" value="ECO:0007669"/>
    <property type="project" value="InterPro"/>
</dbReference>
<dbReference type="PRINTS" id="PR00038">
    <property type="entry name" value="HTHLUXR"/>
</dbReference>